<dbReference type="AlphaFoldDB" id="A0A843WTW5"/>
<reference evidence="1" key="1">
    <citation type="submission" date="2017-07" db="EMBL/GenBank/DDBJ databases">
        <title>Taro Niue Genome Assembly and Annotation.</title>
        <authorList>
            <person name="Atibalentja N."/>
            <person name="Keating K."/>
            <person name="Fields C.J."/>
        </authorList>
    </citation>
    <scope>NUCLEOTIDE SEQUENCE</scope>
    <source>
        <strain evidence="1">Niue_2</strain>
        <tissue evidence="1">Leaf</tissue>
    </source>
</reference>
<protein>
    <submittedName>
        <fullName evidence="1">Uncharacterized protein</fullName>
    </submittedName>
</protein>
<organism evidence="1 2">
    <name type="scientific">Colocasia esculenta</name>
    <name type="common">Wild taro</name>
    <name type="synonym">Arum esculentum</name>
    <dbReference type="NCBI Taxonomy" id="4460"/>
    <lineage>
        <taxon>Eukaryota</taxon>
        <taxon>Viridiplantae</taxon>
        <taxon>Streptophyta</taxon>
        <taxon>Embryophyta</taxon>
        <taxon>Tracheophyta</taxon>
        <taxon>Spermatophyta</taxon>
        <taxon>Magnoliopsida</taxon>
        <taxon>Liliopsida</taxon>
        <taxon>Araceae</taxon>
        <taxon>Aroideae</taxon>
        <taxon>Colocasieae</taxon>
        <taxon>Colocasia</taxon>
    </lineage>
</organism>
<evidence type="ECO:0000313" key="2">
    <source>
        <dbReference type="Proteomes" id="UP000652761"/>
    </source>
</evidence>
<name>A0A843WTW5_COLES</name>
<sequence>MELKFLPLVVVWLVQICIAILQDISGLFHWWNLIKSPGASVRDGLPSWLLCFGQSRCQGMVEGSRVIYAAYDILRRAVKWAEDRLKQGFVLVREGGCRLAVRRAGAGGSMVVGFSKCGGGD</sequence>
<gene>
    <name evidence="1" type="ORF">Taro_042824</name>
</gene>
<dbReference type="Proteomes" id="UP000652761">
    <property type="component" value="Unassembled WGS sequence"/>
</dbReference>
<dbReference type="EMBL" id="NMUH01004521">
    <property type="protein sequence ID" value="MQM09938.1"/>
    <property type="molecule type" value="Genomic_DNA"/>
</dbReference>
<keyword evidence="2" id="KW-1185">Reference proteome</keyword>
<accession>A0A843WTW5</accession>
<comment type="caution">
    <text evidence="1">The sequence shown here is derived from an EMBL/GenBank/DDBJ whole genome shotgun (WGS) entry which is preliminary data.</text>
</comment>
<evidence type="ECO:0000313" key="1">
    <source>
        <dbReference type="EMBL" id="MQM09938.1"/>
    </source>
</evidence>
<proteinExistence type="predicted"/>